<dbReference type="GO" id="GO:0016779">
    <property type="term" value="F:nucleotidyltransferase activity"/>
    <property type="evidence" value="ECO:0007669"/>
    <property type="project" value="UniProtKB-KW"/>
</dbReference>
<evidence type="ECO:0000256" key="4">
    <source>
        <dbReference type="ARBA" id="ARBA00022695"/>
    </source>
</evidence>
<reference evidence="11 12" key="1">
    <citation type="submission" date="2019-03" db="EMBL/GenBank/DDBJ databases">
        <title>Genomic Encyclopedia of Archaeal and Bacterial Type Strains, Phase II (KMG-II): from individual species to whole genera.</title>
        <authorList>
            <person name="Goeker M."/>
        </authorList>
    </citation>
    <scope>NUCLEOTIDE SEQUENCE [LARGE SCALE GENOMIC DNA]</scope>
    <source>
        <strain evidence="11 12">DSM 19034</strain>
    </source>
</reference>
<dbReference type="CDD" id="cd05403">
    <property type="entry name" value="NT_KNTase_like"/>
    <property type="match status" value="1"/>
</dbReference>
<feature type="domain" description="Polymerase nucleotidyl transferase" evidence="10">
    <location>
        <begin position="23"/>
        <end position="96"/>
    </location>
</feature>
<dbReference type="OrthoDB" id="9809668at2"/>
<keyword evidence="3" id="KW-0808">Transferase</keyword>
<evidence type="ECO:0000256" key="7">
    <source>
        <dbReference type="ARBA" id="ARBA00022840"/>
    </source>
</evidence>
<evidence type="ECO:0000313" key="12">
    <source>
        <dbReference type="Proteomes" id="UP000295499"/>
    </source>
</evidence>
<dbReference type="PANTHER" id="PTHR33571:SF12">
    <property type="entry name" value="BSL3053 PROTEIN"/>
    <property type="match status" value="1"/>
</dbReference>
<keyword evidence="4" id="KW-0548">Nucleotidyltransferase</keyword>
<dbReference type="SUPFAM" id="SSF81301">
    <property type="entry name" value="Nucleotidyltransferase"/>
    <property type="match status" value="1"/>
</dbReference>
<keyword evidence="2" id="KW-1277">Toxin-antitoxin system</keyword>
<name>A0A4R6INN6_9SPHI</name>
<evidence type="ECO:0000256" key="2">
    <source>
        <dbReference type="ARBA" id="ARBA00022649"/>
    </source>
</evidence>
<evidence type="ECO:0000256" key="8">
    <source>
        <dbReference type="ARBA" id="ARBA00022842"/>
    </source>
</evidence>
<dbReference type="InterPro" id="IPR002934">
    <property type="entry name" value="Polymerase_NTP_transf_dom"/>
</dbReference>
<evidence type="ECO:0000256" key="1">
    <source>
        <dbReference type="ARBA" id="ARBA00001946"/>
    </source>
</evidence>
<comment type="similarity">
    <text evidence="9">Belongs to the MntA antitoxin family.</text>
</comment>
<keyword evidence="5" id="KW-0479">Metal-binding</keyword>
<evidence type="ECO:0000256" key="9">
    <source>
        <dbReference type="ARBA" id="ARBA00038276"/>
    </source>
</evidence>
<protein>
    <recommendedName>
        <fullName evidence="10">Polymerase nucleotidyl transferase domain-containing protein</fullName>
    </recommendedName>
</protein>
<keyword evidence="7" id="KW-0067">ATP-binding</keyword>
<proteinExistence type="inferred from homology"/>
<dbReference type="GO" id="GO:0005524">
    <property type="term" value="F:ATP binding"/>
    <property type="evidence" value="ECO:0007669"/>
    <property type="project" value="UniProtKB-KW"/>
</dbReference>
<keyword evidence="6" id="KW-0547">Nucleotide-binding</keyword>
<sequence>MHAAVQNKQSLIFLLKENGQRLRSFGVLTLSLFGSFITGKLHADSDVDLLVEFDPEKKSYDNFMDLSFFLEELLGRKVEVVTPQSLSKYIGQHIINQAENVSF</sequence>
<accession>A0A4R6INN6</accession>
<dbReference type="Proteomes" id="UP000295499">
    <property type="component" value="Unassembled WGS sequence"/>
</dbReference>
<dbReference type="InterPro" id="IPR043519">
    <property type="entry name" value="NT_sf"/>
</dbReference>
<dbReference type="InterPro" id="IPR052038">
    <property type="entry name" value="Type-VII_TA_antitoxin"/>
</dbReference>
<keyword evidence="8" id="KW-0460">Magnesium</keyword>
<comment type="cofactor">
    <cofactor evidence="1">
        <name>Mg(2+)</name>
        <dbReference type="ChEBI" id="CHEBI:18420"/>
    </cofactor>
</comment>
<dbReference type="Pfam" id="PF01909">
    <property type="entry name" value="NTP_transf_2"/>
    <property type="match status" value="1"/>
</dbReference>
<organism evidence="11 12">
    <name type="scientific">Pedobacter duraquae</name>
    <dbReference type="NCBI Taxonomy" id="425511"/>
    <lineage>
        <taxon>Bacteria</taxon>
        <taxon>Pseudomonadati</taxon>
        <taxon>Bacteroidota</taxon>
        <taxon>Sphingobacteriia</taxon>
        <taxon>Sphingobacteriales</taxon>
        <taxon>Sphingobacteriaceae</taxon>
        <taxon>Pedobacter</taxon>
    </lineage>
</organism>
<dbReference type="Gene3D" id="3.30.460.10">
    <property type="entry name" value="Beta Polymerase, domain 2"/>
    <property type="match status" value="1"/>
</dbReference>
<evidence type="ECO:0000313" key="11">
    <source>
        <dbReference type="EMBL" id="TDO23850.1"/>
    </source>
</evidence>
<evidence type="ECO:0000256" key="6">
    <source>
        <dbReference type="ARBA" id="ARBA00022741"/>
    </source>
</evidence>
<dbReference type="PANTHER" id="PTHR33571">
    <property type="entry name" value="SSL8005 PROTEIN"/>
    <property type="match status" value="1"/>
</dbReference>
<dbReference type="EMBL" id="SNWM01000001">
    <property type="protein sequence ID" value="TDO23850.1"/>
    <property type="molecule type" value="Genomic_DNA"/>
</dbReference>
<evidence type="ECO:0000259" key="10">
    <source>
        <dbReference type="Pfam" id="PF01909"/>
    </source>
</evidence>
<dbReference type="AlphaFoldDB" id="A0A4R6INN6"/>
<keyword evidence="12" id="KW-1185">Reference proteome</keyword>
<evidence type="ECO:0000256" key="3">
    <source>
        <dbReference type="ARBA" id="ARBA00022679"/>
    </source>
</evidence>
<dbReference type="RefSeq" id="WP_133551392.1">
    <property type="nucleotide sequence ID" value="NZ_SNWM01000001.1"/>
</dbReference>
<dbReference type="GO" id="GO:0046872">
    <property type="term" value="F:metal ion binding"/>
    <property type="evidence" value="ECO:0007669"/>
    <property type="project" value="UniProtKB-KW"/>
</dbReference>
<comment type="caution">
    <text evidence="11">The sequence shown here is derived from an EMBL/GenBank/DDBJ whole genome shotgun (WGS) entry which is preliminary data.</text>
</comment>
<evidence type="ECO:0000256" key="5">
    <source>
        <dbReference type="ARBA" id="ARBA00022723"/>
    </source>
</evidence>
<gene>
    <name evidence="11" type="ORF">CLV32_0135</name>
</gene>